<evidence type="ECO:0000313" key="4">
    <source>
        <dbReference type="Proteomes" id="UP000295705"/>
    </source>
</evidence>
<dbReference type="SUPFAM" id="SSF51735">
    <property type="entry name" value="NAD(P)-binding Rossmann-fold domains"/>
    <property type="match status" value="1"/>
</dbReference>
<accession>A0A4R6UVA5</accession>
<name>A0A4R6UVA5_9PSEU</name>
<dbReference type="PANTHER" id="PTHR43477:SF1">
    <property type="entry name" value="DIHYDROANTICAPSIN 7-DEHYDROGENASE"/>
    <property type="match status" value="1"/>
</dbReference>
<dbReference type="Pfam" id="PF13561">
    <property type="entry name" value="adh_short_C2"/>
    <property type="match status" value="1"/>
</dbReference>
<dbReference type="GO" id="GO:0016491">
    <property type="term" value="F:oxidoreductase activity"/>
    <property type="evidence" value="ECO:0007669"/>
    <property type="project" value="UniProtKB-KW"/>
</dbReference>
<dbReference type="RefSeq" id="WP_133829262.1">
    <property type="nucleotide sequence ID" value="NZ_BAABHR010000020.1"/>
</dbReference>
<evidence type="ECO:0000256" key="2">
    <source>
        <dbReference type="ARBA" id="ARBA00023002"/>
    </source>
</evidence>
<keyword evidence="2" id="KW-0560">Oxidoreductase</keyword>
<keyword evidence="4" id="KW-1185">Reference proteome</keyword>
<dbReference type="InterPro" id="IPR036291">
    <property type="entry name" value="NAD(P)-bd_dom_sf"/>
</dbReference>
<dbReference type="PRINTS" id="PR00081">
    <property type="entry name" value="GDHRDH"/>
</dbReference>
<organism evidence="3 4">
    <name type="scientific">Actinomycetospora succinea</name>
    <dbReference type="NCBI Taxonomy" id="663603"/>
    <lineage>
        <taxon>Bacteria</taxon>
        <taxon>Bacillati</taxon>
        <taxon>Actinomycetota</taxon>
        <taxon>Actinomycetes</taxon>
        <taxon>Pseudonocardiales</taxon>
        <taxon>Pseudonocardiaceae</taxon>
        <taxon>Actinomycetospora</taxon>
    </lineage>
</organism>
<dbReference type="PANTHER" id="PTHR43477">
    <property type="entry name" value="DIHYDROANTICAPSIN 7-DEHYDROGENASE"/>
    <property type="match status" value="1"/>
</dbReference>
<proteinExistence type="inferred from homology"/>
<sequence length="263" mass="26318">MTEPPSTVDLRSAPSPLAVVVGATGALGGAIVHRLRLRGLPVLAVARSTEALAALSADDEGVGACAADIGDDGAGEVIAEALRARATPVRMVVQAAGLPALGGLDVVEPAALGAAVALKVGGLLRLVRAADPWLADGSRIVALGGHYGAEPSPHVPGAGVTNAALANLVRQLADAYGSRGITAHLVAPGPADTDRLRRLSSAQAEKRGIEVADVLAERRAESPLGAMVTPHQVGWAVATLLDPEASALTGSTLALDMGARRGI</sequence>
<dbReference type="InterPro" id="IPR002347">
    <property type="entry name" value="SDR_fam"/>
</dbReference>
<dbReference type="InterPro" id="IPR051122">
    <property type="entry name" value="SDR_DHRS6-like"/>
</dbReference>
<evidence type="ECO:0000313" key="3">
    <source>
        <dbReference type="EMBL" id="TDQ50196.1"/>
    </source>
</evidence>
<reference evidence="3 4" key="1">
    <citation type="submission" date="2019-03" db="EMBL/GenBank/DDBJ databases">
        <title>Genomic Encyclopedia of Type Strains, Phase IV (KMG-IV): sequencing the most valuable type-strain genomes for metagenomic binning, comparative biology and taxonomic classification.</title>
        <authorList>
            <person name="Goeker M."/>
        </authorList>
    </citation>
    <scope>NUCLEOTIDE SEQUENCE [LARGE SCALE GENOMIC DNA]</scope>
    <source>
        <strain evidence="3 4">DSM 45775</strain>
    </source>
</reference>
<dbReference type="Gene3D" id="3.40.50.720">
    <property type="entry name" value="NAD(P)-binding Rossmann-like Domain"/>
    <property type="match status" value="1"/>
</dbReference>
<dbReference type="AlphaFoldDB" id="A0A4R6UVA5"/>
<dbReference type="EMBL" id="SNYO01000010">
    <property type="protein sequence ID" value="TDQ50196.1"/>
    <property type="molecule type" value="Genomic_DNA"/>
</dbReference>
<comment type="caution">
    <text evidence="3">The sequence shown here is derived from an EMBL/GenBank/DDBJ whole genome shotgun (WGS) entry which is preliminary data.</text>
</comment>
<protein>
    <submittedName>
        <fullName evidence="3">NADP-dependent 3-hydroxy acid dehydrogenase YdfG</fullName>
    </submittedName>
</protein>
<gene>
    <name evidence="3" type="ORF">EV188_110193</name>
</gene>
<dbReference type="Proteomes" id="UP000295705">
    <property type="component" value="Unassembled WGS sequence"/>
</dbReference>
<dbReference type="OrthoDB" id="9775296at2"/>
<comment type="similarity">
    <text evidence="1">Belongs to the short-chain dehydrogenases/reductases (SDR) family.</text>
</comment>
<evidence type="ECO:0000256" key="1">
    <source>
        <dbReference type="ARBA" id="ARBA00006484"/>
    </source>
</evidence>